<reference evidence="3" key="1">
    <citation type="journal article" date="2019" name="Int. J. Syst. Evol. Microbiol.">
        <title>The Global Catalogue of Microorganisms (GCM) 10K type strain sequencing project: providing services to taxonomists for standard genome sequencing and annotation.</title>
        <authorList>
            <consortium name="The Broad Institute Genomics Platform"/>
            <consortium name="The Broad Institute Genome Sequencing Center for Infectious Disease"/>
            <person name="Wu L."/>
            <person name="Ma J."/>
        </authorList>
    </citation>
    <scope>NUCLEOTIDE SEQUENCE [LARGE SCALE GENOMIC DNA]</scope>
    <source>
        <strain evidence="3">KCTC 42730</strain>
    </source>
</reference>
<dbReference type="Proteomes" id="UP001595453">
    <property type="component" value="Unassembled WGS sequence"/>
</dbReference>
<evidence type="ECO:0000313" key="2">
    <source>
        <dbReference type="EMBL" id="MFC3033634.1"/>
    </source>
</evidence>
<feature type="signal peptide" evidence="1">
    <location>
        <begin position="1"/>
        <end position="24"/>
    </location>
</feature>
<organism evidence="2 3">
    <name type="scientific">Pseudoalteromonas fenneropenaei</name>
    <dbReference type="NCBI Taxonomy" id="1737459"/>
    <lineage>
        <taxon>Bacteria</taxon>
        <taxon>Pseudomonadati</taxon>
        <taxon>Pseudomonadota</taxon>
        <taxon>Gammaproteobacteria</taxon>
        <taxon>Alteromonadales</taxon>
        <taxon>Pseudoalteromonadaceae</taxon>
        <taxon>Pseudoalteromonas</taxon>
    </lineage>
</organism>
<keyword evidence="1" id="KW-0732">Signal</keyword>
<sequence>MKTNHINPWLSLVLLLPLALPANATVQLEGKAQLSAVSRESGKSWLDHGWSNLRFDSNSDSVQLSRLWLDGRIELADSWSAHISGQYVPDPTVSFGLTEAYLQYKPLSASGYQFAAKVGGFYPAMSLENPQFGWSSPYNYSFSAINAWLGEEVRTFGSELSITRLGKRFRSAHDISAHVGFFKGNDPAGTMLAWRGFAVHDRQSMFNERVAFPPVRSLQQPQLRWQANEVEPFSEVDGKWGYYTGVHWDYQKRQQLRVYWYDNHGDSSAINYRTGQYAWDTKFLSVAWLYKFDAQTRVIAQWLDGNTAMGKNRGVDNDLSSYFVLVSHQFGAHRVSARAEHFNVKDRDGWVFDPNQSAGRALTLSYRFNWHKQWQGGVEWLYQHSEVDNRAAVNLPQAVSETQWRVVLEYQFDWLHF</sequence>
<evidence type="ECO:0008006" key="4">
    <source>
        <dbReference type="Google" id="ProtNLM"/>
    </source>
</evidence>
<accession>A0ABV7CLY9</accession>
<comment type="caution">
    <text evidence="2">The sequence shown here is derived from an EMBL/GenBank/DDBJ whole genome shotgun (WGS) entry which is preliminary data.</text>
</comment>
<feature type="chain" id="PRO_5046398248" description="Porin" evidence="1">
    <location>
        <begin position="25"/>
        <end position="417"/>
    </location>
</feature>
<evidence type="ECO:0000313" key="3">
    <source>
        <dbReference type="Proteomes" id="UP001595453"/>
    </source>
</evidence>
<evidence type="ECO:0000256" key="1">
    <source>
        <dbReference type="SAM" id="SignalP"/>
    </source>
</evidence>
<proteinExistence type="predicted"/>
<dbReference type="EMBL" id="JBHRSD010000025">
    <property type="protein sequence ID" value="MFC3033634.1"/>
    <property type="molecule type" value="Genomic_DNA"/>
</dbReference>
<dbReference type="SUPFAM" id="SSF56935">
    <property type="entry name" value="Porins"/>
    <property type="match status" value="1"/>
</dbReference>
<protein>
    <recommendedName>
        <fullName evidence="4">Porin</fullName>
    </recommendedName>
</protein>
<gene>
    <name evidence="2" type="ORF">ACFOEE_13990</name>
</gene>
<name>A0ABV7CLY9_9GAMM</name>
<keyword evidence="3" id="KW-1185">Reference proteome</keyword>